<organism evidence="3 4">
    <name type="scientific">Orbilia oligospora</name>
    <name type="common">Nematode-trapping fungus</name>
    <name type="synonym">Arthrobotrys oligospora</name>
    <dbReference type="NCBI Taxonomy" id="2813651"/>
    <lineage>
        <taxon>Eukaryota</taxon>
        <taxon>Fungi</taxon>
        <taxon>Dikarya</taxon>
        <taxon>Ascomycota</taxon>
        <taxon>Pezizomycotina</taxon>
        <taxon>Orbiliomycetes</taxon>
        <taxon>Orbiliales</taxon>
        <taxon>Orbiliaceae</taxon>
        <taxon>Orbilia</taxon>
    </lineage>
</organism>
<evidence type="ECO:0000259" key="2">
    <source>
        <dbReference type="PROSITE" id="PS50097"/>
    </source>
</evidence>
<dbReference type="Gene3D" id="3.30.710.10">
    <property type="entry name" value="Potassium Channel Kv1.1, Chain A"/>
    <property type="match status" value="1"/>
</dbReference>
<protein>
    <recommendedName>
        <fullName evidence="2">BTB domain-containing protein</fullName>
    </recommendedName>
</protein>
<feature type="region of interest" description="Disordered" evidence="1">
    <location>
        <begin position="250"/>
        <end position="269"/>
    </location>
</feature>
<evidence type="ECO:0000313" key="3">
    <source>
        <dbReference type="EMBL" id="KAF3278888.1"/>
    </source>
</evidence>
<feature type="compositionally biased region" description="Acidic residues" evidence="1">
    <location>
        <begin position="324"/>
        <end position="340"/>
    </location>
</feature>
<feature type="compositionally biased region" description="Acidic residues" evidence="1">
    <location>
        <begin position="687"/>
        <end position="698"/>
    </location>
</feature>
<comment type="caution">
    <text evidence="3">The sequence shown here is derived from an EMBL/GenBank/DDBJ whole genome shotgun (WGS) entry which is preliminary data.</text>
</comment>
<evidence type="ECO:0000256" key="1">
    <source>
        <dbReference type="SAM" id="MobiDB-lite"/>
    </source>
</evidence>
<dbReference type="Pfam" id="PF00651">
    <property type="entry name" value="BTB"/>
    <property type="match status" value="1"/>
</dbReference>
<dbReference type="InterPro" id="IPR000210">
    <property type="entry name" value="BTB/POZ_dom"/>
</dbReference>
<feature type="region of interest" description="Disordered" evidence="1">
    <location>
        <begin position="301"/>
        <end position="497"/>
    </location>
</feature>
<reference evidence="3 4" key="1">
    <citation type="submission" date="2020-01" db="EMBL/GenBank/DDBJ databases">
        <authorList>
            <person name="Palmer J.M."/>
        </authorList>
    </citation>
    <scope>NUCLEOTIDE SEQUENCE [LARGE SCALE GENOMIC DNA]</scope>
    <source>
        <strain evidence="3 4">TWF970</strain>
    </source>
</reference>
<proteinExistence type="predicted"/>
<feature type="region of interest" description="Disordered" evidence="1">
    <location>
        <begin position="545"/>
        <end position="586"/>
    </location>
</feature>
<dbReference type="EMBL" id="JAABOJ010000023">
    <property type="protein sequence ID" value="KAF3278888.1"/>
    <property type="molecule type" value="Genomic_DNA"/>
</dbReference>
<dbReference type="PROSITE" id="PS50097">
    <property type="entry name" value="BTB"/>
    <property type="match status" value="1"/>
</dbReference>
<feature type="domain" description="BTB" evidence="2">
    <location>
        <begin position="12"/>
        <end position="77"/>
    </location>
</feature>
<dbReference type="InterPro" id="IPR011333">
    <property type="entry name" value="SKP1/BTB/POZ_sf"/>
</dbReference>
<dbReference type="Proteomes" id="UP000474640">
    <property type="component" value="Unassembled WGS sequence"/>
</dbReference>
<sequence>MAPSQLRSPRYTDMIIVAGTSHSRIPCHRLVLAEHSTSLALACSDSHATEICIPHWEPQILHYVLRYLYTGDLASLEFETLMNIYACAEDLGIECLMEKVLYDAVLEAGKWEVVLQDKDKFIQLVEKIFSLTAEDERRSYIYKGVFRLVLAIVQQDGLMAEEWFLSLLKQYHELGIELLKASLEGEHDSGVTYCFKEGCDGIIGKWKKCGISLVTGIPGCYRLCSTLSHHFYDFTDLKYHIRKPSESYFPKQRISSKEQPDEKAPNRTGIGKMCYHHEQLYICGHTKRERRITCDRPRKCQMKGKPGIYQQPVSRTCGKKECEAEADDEEEEEGEEEEDGKNDGGRGGGQDDEEEGDHDDKTFKPSAWVKKQPDSKVTTRQKWKVEHAPPLPRRRMGQRVISPSKYQSSSLGPRRPITYQRLTRPKARSEQKIKALEKEVARKQKGKGPRVASDSDSSLSSPPSDEENPFGNEFLPKDPFPALEPSSGPTLSRRAKNLREQFQGLTILGSKPQITGKRIATSTRLASSKIGKPFTLLPQSFSNRRTSSKRSIQEFMSSESVDQGGAGDGDAMEIDPPRGASTQRRVSEPVLKSAIRTTDYTYVWPGRVTRSIAALQTKHQQLRNQRRRLPNKMPGRNSENSSPVPTRDDGMPVSKRVRFAAGSKETSDHMVLDLPDDIKEKLKEEKPEEETGEEPEDE</sequence>
<feature type="compositionally biased region" description="Basic and acidic residues" evidence="1">
    <location>
        <begin position="665"/>
        <end position="686"/>
    </location>
</feature>
<feature type="compositionally biased region" description="Basic and acidic residues" evidence="1">
    <location>
        <begin position="255"/>
        <end position="265"/>
    </location>
</feature>
<name>A0A7C8RDQ2_ORBOL</name>
<feature type="compositionally biased region" description="Basic residues" evidence="1">
    <location>
        <begin position="620"/>
        <end position="630"/>
    </location>
</feature>
<feature type="compositionally biased region" description="Basic and acidic residues" evidence="1">
    <location>
        <begin position="427"/>
        <end position="442"/>
    </location>
</feature>
<dbReference type="SUPFAM" id="SSF54695">
    <property type="entry name" value="POZ domain"/>
    <property type="match status" value="1"/>
</dbReference>
<accession>A0A7C8RDQ2</accession>
<dbReference type="AlphaFoldDB" id="A0A7C8RDQ2"/>
<evidence type="ECO:0000313" key="4">
    <source>
        <dbReference type="Proteomes" id="UP000474640"/>
    </source>
</evidence>
<dbReference type="SMART" id="SM00225">
    <property type="entry name" value="BTB"/>
    <property type="match status" value="1"/>
</dbReference>
<feature type="compositionally biased region" description="Low complexity" evidence="1">
    <location>
        <begin position="454"/>
        <end position="463"/>
    </location>
</feature>
<gene>
    <name evidence="3" type="ORF">TWF970_004432</name>
</gene>
<feature type="region of interest" description="Disordered" evidence="1">
    <location>
        <begin position="616"/>
        <end position="698"/>
    </location>
</feature>
<dbReference type="OrthoDB" id="5383146at2759"/>
<dbReference type="CDD" id="cd18186">
    <property type="entry name" value="BTB_POZ_ZBTB_KLHL-like"/>
    <property type="match status" value="1"/>
</dbReference>